<dbReference type="Proteomes" id="UP000027059">
    <property type="component" value="Chromosome"/>
</dbReference>
<dbReference type="EMBL" id="CP007243">
    <property type="protein sequence ID" value="AIA29975.1"/>
    <property type="molecule type" value="Genomic_DNA"/>
</dbReference>
<name>A0A059XSD2_9BACT</name>
<feature type="domain" description="Smf/DprA SLOG" evidence="2">
    <location>
        <begin position="85"/>
        <end position="290"/>
    </location>
</feature>
<comment type="similarity">
    <text evidence="1">Belongs to the DprA/Smf family.</text>
</comment>
<evidence type="ECO:0000313" key="3">
    <source>
        <dbReference type="EMBL" id="AIA29975.1"/>
    </source>
</evidence>
<dbReference type="PANTHER" id="PTHR43022:SF1">
    <property type="entry name" value="PROTEIN SMF"/>
    <property type="match status" value="1"/>
</dbReference>
<dbReference type="AlphaFoldDB" id="A0A059XSD2"/>
<dbReference type="InterPro" id="IPR003488">
    <property type="entry name" value="DprA"/>
</dbReference>
<evidence type="ECO:0000313" key="4">
    <source>
        <dbReference type="Proteomes" id="UP000027059"/>
    </source>
</evidence>
<reference evidence="3 4" key="2">
    <citation type="journal article" date="2015" name="Biomed. Res. Int.">
        <title>Effects of Arsenite Resistance on the Growth and Functional Gene Expression of Leptospirillum ferriphilum and Acidithiobacillus thiooxidans in Pure Culture and Coculture.</title>
        <authorList>
            <person name="Jiang H."/>
            <person name="Liang Y."/>
            <person name="Yin H."/>
            <person name="Xiao Y."/>
            <person name="Guo X."/>
            <person name="Xu Y."/>
            <person name="Hu Q."/>
            <person name="Liu H."/>
            <person name="Liu X."/>
        </authorList>
    </citation>
    <scope>NUCLEOTIDE SEQUENCE [LARGE SCALE GENOMIC DNA]</scope>
    <source>
        <strain evidence="3 4">YSK</strain>
    </source>
</reference>
<dbReference type="OrthoDB" id="9785707at2"/>
<dbReference type="SUPFAM" id="SSF102405">
    <property type="entry name" value="MCP/YpsA-like"/>
    <property type="match status" value="1"/>
</dbReference>
<evidence type="ECO:0000259" key="2">
    <source>
        <dbReference type="Pfam" id="PF02481"/>
    </source>
</evidence>
<dbReference type="HOGENOM" id="CLU_029601_1_1_0"/>
<protein>
    <submittedName>
        <fullName evidence="3">DNA processing protein</fullName>
    </submittedName>
</protein>
<dbReference type="Gene3D" id="3.40.50.450">
    <property type="match status" value="1"/>
</dbReference>
<sequence length="306" mass="32271">MPEHCADPSSGREGSRKVRFLALSLWRLEQIVRSGRDPFFSVNGDAGFPGSGSVPSGLPAGIPLEILEEKAVRVLDKAKRLGIMMIAIDEPAYPEILLRLPDPPLVLFLRGVLPERPGIAMVGTRRPTVEARRGFESLSAGLSRFGFPIVSGLAAGLDAAAHRGALLGKGTTIAVVGTGLDRVYPDVHRTLAEEILANGGGIVSEFPPGSPPDGWHFPFRNRIVVGLSAGVVAGPHRRASGTSVTVRRALGEGRDVVVYDRGGFGDTKEGPEALLEQGARRVSSAEDVILALGETGIGGKEVRQNG</sequence>
<gene>
    <name evidence="3" type="ORF">Y981_01505</name>
</gene>
<proteinExistence type="inferred from homology"/>
<accession>A0A059XSD2</accession>
<dbReference type="Pfam" id="PF02481">
    <property type="entry name" value="DNA_processg_A"/>
    <property type="match status" value="1"/>
</dbReference>
<dbReference type="InterPro" id="IPR057666">
    <property type="entry name" value="DrpA_SLOG"/>
</dbReference>
<evidence type="ECO:0000256" key="1">
    <source>
        <dbReference type="ARBA" id="ARBA00006525"/>
    </source>
</evidence>
<dbReference type="GO" id="GO:0009294">
    <property type="term" value="P:DNA-mediated transformation"/>
    <property type="evidence" value="ECO:0007669"/>
    <property type="project" value="InterPro"/>
</dbReference>
<organism evidence="3 4">
    <name type="scientific">Leptospirillum ferriphilum YSK</name>
    <dbReference type="NCBI Taxonomy" id="1441628"/>
    <lineage>
        <taxon>Bacteria</taxon>
        <taxon>Pseudomonadati</taxon>
        <taxon>Nitrospirota</taxon>
        <taxon>Nitrospiria</taxon>
        <taxon>Nitrospirales</taxon>
        <taxon>Nitrospiraceae</taxon>
        <taxon>Leptospirillum</taxon>
    </lineage>
</organism>
<dbReference type="RefSeq" id="WP_038504384.1">
    <property type="nucleotide sequence ID" value="NZ_CP007243.1"/>
</dbReference>
<keyword evidence="4" id="KW-1185">Reference proteome</keyword>
<reference evidence="4" key="1">
    <citation type="submission" date="2014-02" db="EMBL/GenBank/DDBJ databases">
        <title>Complete genome sequence and comparative genomic analysis of the nitrogen-fixing bacterium Leptospirillum ferriphilum YSK.</title>
        <authorList>
            <person name="Guo X."/>
            <person name="Yin H."/>
            <person name="Liang Y."/>
            <person name="Hu Q."/>
            <person name="Ma L."/>
            <person name="Xiao Y."/>
            <person name="Zhang X."/>
            <person name="Qiu G."/>
            <person name="Liu X."/>
        </authorList>
    </citation>
    <scope>NUCLEOTIDE SEQUENCE [LARGE SCALE GENOMIC DNA]</scope>
    <source>
        <strain evidence="4">YSK</strain>
    </source>
</reference>
<dbReference type="NCBIfam" id="TIGR00732">
    <property type="entry name" value="dprA"/>
    <property type="match status" value="1"/>
</dbReference>
<dbReference type="PANTHER" id="PTHR43022">
    <property type="entry name" value="PROTEIN SMF"/>
    <property type="match status" value="1"/>
</dbReference>
<dbReference type="KEGG" id="lfp:Y981_01505"/>